<comment type="caution">
    <text evidence="2">The sequence shown here is derived from an EMBL/GenBank/DDBJ whole genome shotgun (WGS) entry which is preliminary data.</text>
</comment>
<organism evidence="2 3">
    <name type="scientific">Rhizobium tubonense</name>
    <dbReference type="NCBI Taxonomy" id="484088"/>
    <lineage>
        <taxon>Bacteria</taxon>
        <taxon>Pseudomonadati</taxon>
        <taxon>Pseudomonadota</taxon>
        <taxon>Alphaproteobacteria</taxon>
        <taxon>Hyphomicrobiales</taxon>
        <taxon>Rhizobiaceae</taxon>
        <taxon>Rhizobium/Agrobacterium group</taxon>
        <taxon>Rhizobium</taxon>
    </lineage>
</organism>
<dbReference type="OrthoDB" id="7932606at2"/>
<dbReference type="Proteomes" id="UP000248925">
    <property type="component" value="Unassembled WGS sequence"/>
</dbReference>
<protein>
    <submittedName>
        <fullName evidence="2">Uncharacterized protein</fullName>
    </submittedName>
</protein>
<feature type="region of interest" description="Disordered" evidence="1">
    <location>
        <begin position="62"/>
        <end position="90"/>
    </location>
</feature>
<reference evidence="2 3" key="1">
    <citation type="journal article" date="2018" name="Sci. Rep.">
        <title>Rhizobium tumorigenes sp. nov., a novel plant tumorigenic bacterium isolated from cane gall tumors on thornless blackberry.</title>
        <authorList>
            <person name="Kuzmanovi N."/>
            <person name="Smalla K."/>
            <person name="Gronow S."/>
            <person name="PuBawska J."/>
        </authorList>
    </citation>
    <scope>NUCLEOTIDE SEQUENCE [LARGE SCALE GENOMIC DNA]</scope>
    <source>
        <strain evidence="2 3">CCBAU 85046</strain>
    </source>
</reference>
<feature type="compositionally biased region" description="Pro residues" evidence="1">
    <location>
        <begin position="79"/>
        <end position="90"/>
    </location>
</feature>
<evidence type="ECO:0000256" key="1">
    <source>
        <dbReference type="SAM" id="MobiDB-lite"/>
    </source>
</evidence>
<accession>A0A2W4CUC9</accession>
<dbReference type="RefSeq" id="WP_111160766.1">
    <property type="nucleotide sequence ID" value="NZ_PCDP01000035.1"/>
</dbReference>
<keyword evidence="3" id="KW-1185">Reference proteome</keyword>
<name>A0A2W4CUC9_9HYPH</name>
<dbReference type="EMBL" id="PCDP01000035">
    <property type="protein sequence ID" value="PZM13915.1"/>
    <property type="molecule type" value="Genomic_DNA"/>
</dbReference>
<evidence type="ECO:0000313" key="2">
    <source>
        <dbReference type="EMBL" id="PZM13915.1"/>
    </source>
</evidence>
<sequence>MRFGQSVFQSVLERLDAEDAEDGESPASAYHRIHGLNSSFVADVREGVSAASIRPGQAYIDNLEFEEPSPVDAARPEEPPQPAAPEPPPLVMPAHLTRTAPQDVAAELAISSGDTQHSLNDKRRAFAKANHPDGVAPPFRENATARMMIANLLIDEALRRISRQR</sequence>
<dbReference type="AlphaFoldDB" id="A0A2W4CUC9"/>
<proteinExistence type="predicted"/>
<evidence type="ECO:0000313" key="3">
    <source>
        <dbReference type="Proteomes" id="UP000248925"/>
    </source>
</evidence>
<gene>
    <name evidence="2" type="ORF">CPY51_13740</name>
</gene>